<dbReference type="Pfam" id="PF00201">
    <property type="entry name" value="UDPGT"/>
    <property type="match status" value="1"/>
</dbReference>
<evidence type="ECO:0000256" key="2">
    <source>
        <dbReference type="ARBA" id="ARBA00022676"/>
    </source>
</evidence>
<evidence type="ECO:0000313" key="4">
    <source>
        <dbReference type="EMBL" id="TQD81811.1"/>
    </source>
</evidence>
<dbReference type="EMBL" id="VIEB01000749">
    <property type="protein sequence ID" value="TQD81811.1"/>
    <property type="molecule type" value="Genomic_DNA"/>
</dbReference>
<dbReference type="AlphaFoldDB" id="A0A540L5P7"/>
<dbReference type="STRING" id="106549.A0A540L5P7"/>
<evidence type="ECO:0000256" key="1">
    <source>
        <dbReference type="ARBA" id="ARBA00009995"/>
    </source>
</evidence>
<gene>
    <name evidence="4" type="ORF">C1H46_032622</name>
</gene>
<dbReference type="Gene3D" id="3.40.50.2000">
    <property type="entry name" value="Glycogen Phosphorylase B"/>
    <property type="match status" value="4"/>
</dbReference>
<proteinExistence type="inferred from homology"/>
<name>A0A540L5P7_MALBA</name>
<accession>A0A540L5P7</accession>
<reference evidence="4 5" key="1">
    <citation type="journal article" date="2019" name="G3 (Bethesda)">
        <title>Sequencing of a Wild Apple (Malus baccata) Genome Unravels the Differences Between Cultivated and Wild Apple Species Regarding Disease Resistance and Cold Tolerance.</title>
        <authorList>
            <person name="Chen X."/>
        </authorList>
    </citation>
    <scope>NUCLEOTIDE SEQUENCE [LARGE SCALE GENOMIC DNA]</scope>
    <source>
        <strain evidence="5">cv. Shandingzi</strain>
        <tissue evidence="4">Leaves</tissue>
    </source>
</reference>
<dbReference type="InterPro" id="IPR002213">
    <property type="entry name" value="UDP_glucos_trans"/>
</dbReference>
<dbReference type="SUPFAM" id="SSF53756">
    <property type="entry name" value="UDP-Glycosyltransferase/glycogen phosphorylase"/>
    <property type="match status" value="1"/>
</dbReference>
<dbReference type="Proteomes" id="UP000315295">
    <property type="component" value="Unassembled WGS sequence"/>
</dbReference>
<evidence type="ECO:0000313" key="5">
    <source>
        <dbReference type="Proteomes" id="UP000315295"/>
    </source>
</evidence>
<dbReference type="GO" id="GO:0035251">
    <property type="term" value="F:UDP-glucosyltransferase activity"/>
    <property type="evidence" value="ECO:0007669"/>
    <property type="project" value="TreeGrafter"/>
</dbReference>
<organism evidence="4 5">
    <name type="scientific">Malus baccata</name>
    <name type="common">Siberian crab apple</name>
    <name type="synonym">Pyrus baccata</name>
    <dbReference type="NCBI Taxonomy" id="106549"/>
    <lineage>
        <taxon>Eukaryota</taxon>
        <taxon>Viridiplantae</taxon>
        <taxon>Streptophyta</taxon>
        <taxon>Embryophyta</taxon>
        <taxon>Tracheophyta</taxon>
        <taxon>Spermatophyta</taxon>
        <taxon>Magnoliopsida</taxon>
        <taxon>eudicotyledons</taxon>
        <taxon>Gunneridae</taxon>
        <taxon>Pentapetalae</taxon>
        <taxon>rosids</taxon>
        <taxon>fabids</taxon>
        <taxon>Rosales</taxon>
        <taxon>Rosaceae</taxon>
        <taxon>Amygdaloideae</taxon>
        <taxon>Maleae</taxon>
        <taxon>Malus</taxon>
    </lineage>
</organism>
<protein>
    <recommendedName>
        <fullName evidence="6">UDP-glycosyltransferases domain-containing protein</fullName>
    </recommendedName>
</protein>
<comment type="caution">
    <text evidence="4">The sequence shown here is derived from an EMBL/GenBank/DDBJ whole genome shotgun (WGS) entry which is preliminary data.</text>
</comment>
<dbReference type="PANTHER" id="PTHR48047:SF45">
    <property type="entry name" value="SCOPOLETIN GLUCOSYLTRANSFERASE-LIKE"/>
    <property type="match status" value="1"/>
</dbReference>
<evidence type="ECO:0008006" key="6">
    <source>
        <dbReference type="Google" id="ProtNLM"/>
    </source>
</evidence>
<evidence type="ECO:0000256" key="3">
    <source>
        <dbReference type="ARBA" id="ARBA00022679"/>
    </source>
</evidence>
<keyword evidence="3" id="KW-0808">Transferase</keyword>
<keyword evidence="5" id="KW-1185">Reference proteome</keyword>
<sequence>MASENRDSENREFHVCFFPFMAHGHMIPVSDMAKLFASQGVKTTIVTTPLNAPTFSKATQSSKTYSGGVIKTIKFPSVEAGLPEGLIFHGTCFFALAASDIMTKYEPFKNTSSDSDPFVIPDFPGEIITETCLGEKLGILALFLYAIETMKKKHLRGKSASITEHDFLKWLDSKEPNSVVYVCFGSVAKLNASQLKEIAMGLEASGKDFIWVVRTGQDYDVLILDHGAVGGFVTHCGWNSTLEGIAAGLPMVTWPVSAEQFYNEKLVTQVLKIGAGVGAQKWIRVVGDSVKKEAVEKL</sequence>
<keyword evidence="2" id="KW-0328">Glycosyltransferase</keyword>
<comment type="similarity">
    <text evidence="1">Belongs to the UDP-glycosyltransferase family.</text>
</comment>
<dbReference type="CDD" id="cd03784">
    <property type="entry name" value="GT1_Gtf-like"/>
    <property type="match status" value="1"/>
</dbReference>
<dbReference type="PANTHER" id="PTHR48047">
    <property type="entry name" value="GLYCOSYLTRANSFERASE"/>
    <property type="match status" value="1"/>
</dbReference>